<evidence type="ECO:0000256" key="4">
    <source>
        <dbReference type="ARBA" id="ARBA00022692"/>
    </source>
</evidence>
<evidence type="ECO:0000313" key="14">
    <source>
        <dbReference type="EMBL" id="KAK3087945.1"/>
    </source>
</evidence>
<sequence>MAADVCDGIDLKWMNEDSGDEDNAVSLPAKKVMQQNLSFRERIRRIVFRNSKARLGGTVFDMVVKVVMCLLYIGRVMIDEYEEYACGGIPCDENSTFVTPKNEDDGMAFSSAEVNWHVLLWIYRPLPLWIAQVLLASATFFKALLYILVAKGNRCEYFTQPGFFLEFTCSFPFLITLGYHEMLKDLYVPCFLNCWLAKMALERFFNDIHMRGQRFQTISVTMSQQLLLLIATLCCLIFTTVCGIQHIQRASSEKPLTMFESFYFVIVTFSTVGYGDISPDIWLGQLFMVLMICIAIAFIPRQIEIIASTWAEKNRAGGEYGRRTARKQKHVVVCSKVLTADAIMDFLSEFYAHPKLEHYIVILLSSTELDSNMQTILRDPKWANRVIFMRGSALKNVDLRRCRMNDAEACFILAPGNCSNKDQADQHTILRSWAIKDFSPSCNQYIQIFRAENKMHVKFAEHVVCEDEFKYALLANNCLYPGLSTLVSLLVHTSAPYDGNLASEWMKLYGAHSGNEIYHIQLGKSVFFKEYEGKSFTEASCEAHAIYGVTLMGVMEVPESESLANKPKLLLNPGPQYILKATDFCFYLSFTKEEEYVFKPEKTNIKKEKQDSHSSREQSYKKMAENLHRIMDAHLLEDDFDGEESVFNTITSQVGEEYSRAARSLHVPDTPDVLQPSLDESDASHRVHITKNHLWLYEDMGHEEFIKGPPPTFLTGSRKTICHLVKHRRNDCCLLWGEQCSHVSYKHVNDNRWQHQLIIIAAEQFCLGLYNFIIPLRSEFISIKSLSPIIIMLENDPDDIFLETIAQFPMVYWMKGKMKNIDDLIRAGITKSSHVVVVNRSSNMDVEEVLVDSDTIVAVQMVFKLFPHTNIITEISKTSNMKFMQFEPHDEYSQRIARLEKKLSESMKSSLTHIFRLPFAAGNVFSGSMLDTLLYQTFVKGYLIKFVRLLLGIDAEQNSGHLSSIKVKRDIQRKYRTYGDLYKGLCSVTGEVPIAIYRTEVRKRTPDMDETDQSDNNNRTKHNARMLKKTSFSMKPFYERAEQNDISDLIRNRLKSQSIDTSHYSKYT</sequence>
<evidence type="ECO:0000256" key="10">
    <source>
        <dbReference type="ARBA" id="ARBA00023303"/>
    </source>
</evidence>
<gene>
    <name evidence="14" type="ORF">FSP39_012694</name>
</gene>
<dbReference type="GO" id="GO:0005886">
    <property type="term" value="C:plasma membrane"/>
    <property type="evidence" value="ECO:0007669"/>
    <property type="project" value="TreeGrafter"/>
</dbReference>
<keyword evidence="10" id="KW-0407">Ion channel</keyword>
<keyword evidence="4 12" id="KW-0812">Transmembrane</keyword>
<feature type="transmembrane region" description="Helical" evidence="12">
    <location>
        <begin position="129"/>
        <end position="150"/>
    </location>
</feature>
<dbReference type="Pfam" id="PF03493">
    <property type="entry name" value="BK_channel_a"/>
    <property type="match status" value="1"/>
</dbReference>
<dbReference type="InterPro" id="IPR003929">
    <property type="entry name" value="K_chnl_BK_asu"/>
</dbReference>
<feature type="transmembrane region" description="Helical" evidence="12">
    <location>
        <begin position="281"/>
        <end position="299"/>
    </location>
</feature>
<organism evidence="14 15">
    <name type="scientific">Pinctada imbricata</name>
    <name type="common">Atlantic pearl-oyster</name>
    <name type="synonym">Pinctada martensii</name>
    <dbReference type="NCBI Taxonomy" id="66713"/>
    <lineage>
        <taxon>Eukaryota</taxon>
        <taxon>Metazoa</taxon>
        <taxon>Spiralia</taxon>
        <taxon>Lophotrochozoa</taxon>
        <taxon>Mollusca</taxon>
        <taxon>Bivalvia</taxon>
        <taxon>Autobranchia</taxon>
        <taxon>Pteriomorphia</taxon>
        <taxon>Pterioida</taxon>
        <taxon>Pterioidea</taxon>
        <taxon>Pteriidae</taxon>
        <taxon>Pinctada</taxon>
    </lineage>
</organism>
<dbReference type="Pfam" id="PF07885">
    <property type="entry name" value="Ion_trans_2"/>
    <property type="match status" value="1"/>
</dbReference>
<dbReference type="GO" id="GO:0005228">
    <property type="term" value="F:intracellular sodium-activated potassium channel activity"/>
    <property type="evidence" value="ECO:0007669"/>
    <property type="project" value="TreeGrafter"/>
</dbReference>
<dbReference type="FunFam" id="1.10.287.70:FF:000058">
    <property type="entry name" value="Potassium sodium-activated channel subfamily T member 2"/>
    <property type="match status" value="1"/>
</dbReference>
<protein>
    <recommendedName>
        <fullName evidence="13">RCK N-terminal domain-containing protein</fullName>
    </recommendedName>
</protein>
<dbReference type="AlphaFoldDB" id="A0AA89BUK7"/>
<feature type="transmembrane region" description="Helical" evidence="12">
    <location>
        <begin position="258"/>
        <end position="274"/>
    </location>
</feature>
<keyword evidence="7 12" id="KW-1133">Transmembrane helix</keyword>
<evidence type="ECO:0000256" key="11">
    <source>
        <dbReference type="ARBA" id="ARBA00034430"/>
    </source>
</evidence>
<evidence type="ECO:0000256" key="1">
    <source>
        <dbReference type="ARBA" id="ARBA00004141"/>
    </source>
</evidence>
<evidence type="ECO:0000256" key="12">
    <source>
        <dbReference type="SAM" id="Phobius"/>
    </source>
</evidence>
<dbReference type="InterPro" id="IPR047871">
    <property type="entry name" value="K_chnl_Slo-like"/>
</dbReference>
<dbReference type="FunFam" id="3.40.50.720:FF:000034">
    <property type="entry name" value="Potassium channel subfamily T member 1"/>
    <property type="match status" value="1"/>
</dbReference>
<feature type="domain" description="RCK N-terminal" evidence="13">
    <location>
        <begin position="755"/>
        <end position="897"/>
    </location>
</feature>
<dbReference type="GO" id="GO:0015271">
    <property type="term" value="F:outward rectifier potassium channel activity"/>
    <property type="evidence" value="ECO:0007669"/>
    <property type="project" value="TreeGrafter"/>
</dbReference>
<name>A0AA89BUK7_PINIB</name>
<feature type="transmembrane region" description="Helical" evidence="12">
    <location>
        <begin position="53"/>
        <end position="73"/>
    </location>
</feature>
<evidence type="ECO:0000256" key="9">
    <source>
        <dbReference type="ARBA" id="ARBA00023136"/>
    </source>
</evidence>
<feature type="domain" description="RCK N-terminal" evidence="13">
    <location>
        <begin position="328"/>
        <end position="464"/>
    </location>
</feature>
<comment type="subcellular location">
    <subcellularLocation>
        <location evidence="1">Membrane</location>
        <topology evidence="1">Multi-pass membrane protein</topology>
    </subcellularLocation>
</comment>
<evidence type="ECO:0000259" key="13">
    <source>
        <dbReference type="PROSITE" id="PS51201"/>
    </source>
</evidence>
<proteinExistence type="predicted"/>
<keyword evidence="15" id="KW-1185">Reference proteome</keyword>
<evidence type="ECO:0000256" key="5">
    <source>
        <dbReference type="ARBA" id="ARBA00022826"/>
    </source>
</evidence>
<comment type="caution">
    <text evidence="14">The sequence shown here is derived from an EMBL/GenBank/DDBJ whole genome shotgun (WGS) entry which is preliminary data.</text>
</comment>
<evidence type="ECO:0000256" key="3">
    <source>
        <dbReference type="ARBA" id="ARBA00022538"/>
    </source>
</evidence>
<comment type="catalytic activity">
    <reaction evidence="11">
        <text>K(+)(in) = K(+)(out)</text>
        <dbReference type="Rhea" id="RHEA:29463"/>
        <dbReference type="ChEBI" id="CHEBI:29103"/>
    </reaction>
</comment>
<dbReference type="SUPFAM" id="SSF81324">
    <property type="entry name" value="Voltage-gated potassium channels"/>
    <property type="match status" value="1"/>
</dbReference>
<feature type="transmembrane region" description="Helical" evidence="12">
    <location>
        <begin position="226"/>
        <end position="246"/>
    </location>
</feature>
<dbReference type="InterPro" id="IPR013099">
    <property type="entry name" value="K_chnl_dom"/>
</dbReference>
<dbReference type="InterPro" id="IPR003148">
    <property type="entry name" value="RCK_N"/>
</dbReference>
<dbReference type="Gene3D" id="1.10.287.70">
    <property type="match status" value="1"/>
</dbReference>
<keyword evidence="2" id="KW-0813">Transport</keyword>
<dbReference type="Proteomes" id="UP001186944">
    <property type="component" value="Unassembled WGS sequence"/>
</dbReference>
<evidence type="ECO:0000256" key="7">
    <source>
        <dbReference type="ARBA" id="ARBA00022989"/>
    </source>
</evidence>
<accession>A0AA89BUK7</accession>
<evidence type="ECO:0000256" key="6">
    <source>
        <dbReference type="ARBA" id="ARBA00022958"/>
    </source>
</evidence>
<keyword evidence="5" id="KW-0631">Potassium channel</keyword>
<dbReference type="PROSITE" id="PS51201">
    <property type="entry name" value="RCK_N"/>
    <property type="match status" value="2"/>
</dbReference>
<dbReference type="PANTHER" id="PTHR10027">
    <property type="entry name" value="CALCIUM-ACTIVATED POTASSIUM CHANNEL ALPHA CHAIN"/>
    <property type="match status" value="1"/>
</dbReference>
<dbReference type="EMBL" id="VSWD01000011">
    <property type="protein sequence ID" value="KAK3087945.1"/>
    <property type="molecule type" value="Genomic_DNA"/>
</dbReference>
<dbReference type="Pfam" id="PF22614">
    <property type="entry name" value="Slo-like_RCK"/>
    <property type="match status" value="2"/>
</dbReference>
<keyword evidence="6" id="KW-0630">Potassium</keyword>
<reference evidence="14" key="1">
    <citation type="submission" date="2019-08" db="EMBL/GenBank/DDBJ databases">
        <title>The improved chromosome-level genome for the pearl oyster Pinctada fucata martensii using PacBio sequencing and Hi-C.</title>
        <authorList>
            <person name="Zheng Z."/>
        </authorList>
    </citation>
    <scope>NUCLEOTIDE SEQUENCE</scope>
    <source>
        <strain evidence="14">ZZ-2019</strain>
        <tissue evidence="14">Adductor muscle</tissue>
    </source>
</reference>
<dbReference type="PANTHER" id="PTHR10027:SF10">
    <property type="entry name" value="SLOWPOKE 2, ISOFORM D"/>
    <property type="match status" value="1"/>
</dbReference>
<dbReference type="Gene3D" id="3.40.50.720">
    <property type="entry name" value="NAD(P)-binding Rossmann-like Domain"/>
    <property type="match status" value="2"/>
</dbReference>
<keyword evidence="3" id="KW-0633">Potassium transport</keyword>
<evidence type="ECO:0000256" key="8">
    <source>
        <dbReference type="ARBA" id="ARBA00023065"/>
    </source>
</evidence>
<evidence type="ECO:0000313" key="15">
    <source>
        <dbReference type="Proteomes" id="UP001186944"/>
    </source>
</evidence>
<dbReference type="FunFam" id="3.40.50.720:FF:000011">
    <property type="entry name" value="Potassium channel subfamily T member 1"/>
    <property type="match status" value="1"/>
</dbReference>
<evidence type="ECO:0000256" key="2">
    <source>
        <dbReference type="ARBA" id="ARBA00022448"/>
    </source>
</evidence>
<keyword evidence="8" id="KW-0406">Ion transport</keyword>
<keyword evidence="9 12" id="KW-0472">Membrane</keyword>